<feature type="domain" description="GST N-terminal" evidence="5">
    <location>
        <begin position="2"/>
        <end position="85"/>
    </location>
</feature>
<dbReference type="InterPro" id="IPR010987">
    <property type="entry name" value="Glutathione-S-Trfase_C-like"/>
</dbReference>
<proteinExistence type="inferred from homology"/>
<dbReference type="SUPFAM" id="SSF52833">
    <property type="entry name" value="Thioredoxin-like"/>
    <property type="match status" value="1"/>
</dbReference>
<evidence type="ECO:0000256" key="4">
    <source>
        <dbReference type="ARBA" id="ARBA00047960"/>
    </source>
</evidence>
<dbReference type="Proteomes" id="UP000059188">
    <property type="component" value="Unassembled WGS sequence"/>
</dbReference>
<keyword evidence="3 7" id="KW-0808">Transferase</keyword>
<dbReference type="EC" id="2.5.1.18" evidence="2"/>
<dbReference type="GO" id="GO:0005737">
    <property type="term" value="C:cytoplasm"/>
    <property type="evidence" value="ECO:0007669"/>
    <property type="project" value="TreeGrafter"/>
</dbReference>
<dbReference type="Pfam" id="PF13409">
    <property type="entry name" value="GST_N_2"/>
    <property type="match status" value="1"/>
</dbReference>
<dbReference type="InterPro" id="IPR004046">
    <property type="entry name" value="GST_C"/>
</dbReference>
<dbReference type="Gene3D" id="3.40.30.10">
    <property type="entry name" value="Glutaredoxin"/>
    <property type="match status" value="1"/>
</dbReference>
<evidence type="ECO:0000259" key="6">
    <source>
        <dbReference type="PROSITE" id="PS50405"/>
    </source>
</evidence>
<dbReference type="GO" id="GO:0004364">
    <property type="term" value="F:glutathione transferase activity"/>
    <property type="evidence" value="ECO:0007669"/>
    <property type="project" value="UniProtKB-EC"/>
</dbReference>
<dbReference type="STRING" id="1108050.A0A0B7FAW1"/>
<evidence type="ECO:0000259" key="5">
    <source>
        <dbReference type="PROSITE" id="PS50404"/>
    </source>
</evidence>
<dbReference type="GO" id="GO:0006749">
    <property type="term" value="P:glutathione metabolic process"/>
    <property type="evidence" value="ECO:0007669"/>
    <property type="project" value="TreeGrafter"/>
</dbReference>
<comment type="catalytic activity">
    <reaction evidence="4">
        <text>RX + glutathione = an S-substituted glutathione + a halide anion + H(+)</text>
        <dbReference type="Rhea" id="RHEA:16437"/>
        <dbReference type="ChEBI" id="CHEBI:15378"/>
        <dbReference type="ChEBI" id="CHEBI:16042"/>
        <dbReference type="ChEBI" id="CHEBI:17792"/>
        <dbReference type="ChEBI" id="CHEBI:57925"/>
        <dbReference type="ChEBI" id="CHEBI:90779"/>
        <dbReference type="EC" id="2.5.1.18"/>
    </reaction>
</comment>
<dbReference type="SFLD" id="SFLDS00019">
    <property type="entry name" value="Glutathione_Transferase_(cytos"/>
    <property type="match status" value="1"/>
</dbReference>
<evidence type="ECO:0000256" key="1">
    <source>
        <dbReference type="ARBA" id="ARBA00010128"/>
    </source>
</evidence>
<dbReference type="PROSITE" id="PS50405">
    <property type="entry name" value="GST_CTER"/>
    <property type="match status" value="1"/>
</dbReference>
<dbReference type="InterPro" id="IPR004045">
    <property type="entry name" value="Glutathione_S-Trfase_N"/>
</dbReference>
<dbReference type="InterPro" id="IPR040079">
    <property type="entry name" value="Glutathione_S-Trfase"/>
</dbReference>
<evidence type="ECO:0000313" key="7">
    <source>
        <dbReference type="EMBL" id="CEL54670.1"/>
    </source>
</evidence>
<comment type="similarity">
    <text evidence="1">Belongs to the GST superfamily. Phi family.</text>
</comment>
<dbReference type="InterPro" id="IPR036249">
    <property type="entry name" value="Thioredoxin-like_sf"/>
</dbReference>
<dbReference type="OrthoDB" id="249703at2759"/>
<dbReference type="AlphaFoldDB" id="A0A0B7FAW1"/>
<dbReference type="EMBL" id="LN679117">
    <property type="protein sequence ID" value="CEL54670.1"/>
    <property type="molecule type" value="Genomic_DNA"/>
</dbReference>
<dbReference type="SFLD" id="SFLDG01154">
    <property type="entry name" value="Main.5:_Phi-like"/>
    <property type="match status" value="1"/>
</dbReference>
<dbReference type="Gene3D" id="1.20.1050.10">
    <property type="match status" value="1"/>
</dbReference>
<sequence>MVAVKLYGYSYSTCTHLVWATAKEISVDIDPVLVDLFKGEHKDSEFIESLNPFGMVPVLVDEDGTQIYESRAICRYLIAKYAPGSALLPNPSDLKAYGLFEQAASIEYSNFSDWGRSITLGRIVAPMAGWPVDEAEVEKAVETLTSNMKAYERILSKQKYLAGDAFTLADLSHLPFGQIINHFYPEIFSSQPHVKAWWDDISQRESWKATLELTGKY</sequence>
<dbReference type="Pfam" id="PF00043">
    <property type="entry name" value="GST_C"/>
    <property type="match status" value="1"/>
</dbReference>
<evidence type="ECO:0000256" key="2">
    <source>
        <dbReference type="ARBA" id="ARBA00012452"/>
    </source>
</evidence>
<evidence type="ECO:0000313" key="8">
    <source>
        <dbReference type="Proteomes" id="UP000059188"/>
    </source>
</evidence>
<dbReference type="SFLD" id="SFLDG00358">
    <property type="entry name" value="Main_(cytGST)"/>
    <property type="match status" value="1"/>
</dbReference>
<name>A0A0B7FAW1_THACB</name>
<accession>A0A0B7FAW1</accession>
<protein>
    <recommendedName>
        <fullName evidence="2">glutathione transferase</fullName>
        <ecNumber evidence="2">2.5.1.18</ecNumber>
    </recommendedName>
</protein>
<evidence type="ECO:0000256" key="3">
    <source>
        <dbReference type="ARBA" id="ARBA00022679"/>
    </source>
</evidence>
<dbReference type="GO" id="GO:0009636">
    <property type="term" value="P:response to toxic substance"/>
    <property type="evidence" value="ECO:0007669"/>
    <property type="project" value="UniProtKB-ARBA"/>
</dbReference>
<dbReference type="SUPFAM" id="SSF47616">
    <property type="entry name" value="GST C-terminal domain-like"/>
    <property type="match status" value="1"/>
</dbReference>
<reference evidence="7 8" key="1">
    <citation type="submission" date="2014-11" db="EMBL/GenBank/DDBJ databases">
        <authorList>
            <person name="Wibberg Daniel"/>
        </authorList>
    </citation>
    <scope>NUCLEOTIDE SEQUENCE [LARGE SCALE GENOMIC DNA]</scope>
    <source>
        <strain evidence="7">Rhizoctonia solani AG1-IB 7/3/14</strain>
    </source>
</reference>
<dbReference type="GO" id="GO:0043295">
    <property type="term" value="F:glutathione binding"/>
    <property type="evidence" value="ECO:0007669"/>
    <property type="project" value="TreeGrafter"/>
</dbReference>
<keyword evidence="8" id="KW-1185">Reference proteome</keyword>
<dbReference type="InterPro" id="IPR036282">
    <property type="entry name" value="Glutathione-S-Trfase_C_sf"/>
</dbReference>
<dbReference type="FunFam" id="1.20.1050.10:FF:000004">
    <property type="entry name" value="Glutathione S-transferase F2"/>
    <property type="match status" value="1"/>
</dbReference>
<dbReference type="PROSITE" id="PS50404">
    <property type="entry name" value="GST_NTER"/>
    <property type="match status" value="1"/>
</dbReference>
<feature type="domain" description="GST C-terminal" evidence="6">
    <location>
        <begin position="93"/>
        <end position="217"/>
    </location>
</feature>
<organism evidence="7 8">
    <name type="scientific">Thanatephorus cucumeris (strain AG1-IB / isolate 7/3/14)</name>
    <name type="common">Lettuce bottom rot fungus</name>
    <name type="synonym">Rhizoctonia solani</name>
    <dbReference type="NCBI Taxonomy" id="1108050"/>
    <lineage>
        <taxon>Eukaryota</taxon>
        <taxon>Fungi</taxon>
        <taxon>Dikarya</taxon>
        <taxon>Basidiomycota</taxon>
        <taxon>Agaricomycotina</taxon>
        <taxon>Agaricomycetes</taxon>
        <taxon>Cantharellales</taxon>
        <taxon>Ceratobasidiaceae</taxon>
        <taxon>Rhizoctonia</taxon>
        <taxon>Rhizoctonia solani AG-1</taxon>
    </lineage>
</organism>
<dbReference type="PANTHER" id="PTHR43900">
    <property type="entry name" value="GLUTATHIONE S-TRANSFERASE RHO"/>
    <property type="match status" value="1"/>
</dbReference>
<dbReference type="PANTHER" id="PTHR43900:SF3">
    <property type="entry name" value="GLUTATHIONE S-TRANSFERASE RHO"/>
    <property type="match status" value="1"/>
</dbReference>
<gene>
    <name evidence="7" type="ORF">RSOLAG1IB_07204</name>
</gene>